<feature type="domain" description="4Fe-4S ferredoxin-type" evidence="11">
    <location>
        <begin position="538"/>
        <end position="569"/>
    </location>
</feature>
<keyword evidence="9" id="KW-0411">Iron-sulfur</keyword>
<dbReference type="GO" id="GO:0004458">
    <property type="term" value="F:D-lactate dehydrogenase (cytochrome) activity"/>
    <property type="evidence" value="ECO:0007669"/>
    <property type="project" value="UniProtKB-EC"/>
</dbReference>
<evidence type="ECO:0000256" key="5">
    <source>
        <dbReference type="ARBA" id="ARBA00022827"/>
    </source>
</evidence>
<dbReference type="Gene3D" id="1.10.1060.10">
    <property type="entry name" value="Alpha-helical ferredoxin"/>
    <property type="match status" value="1"/>
</dbReference>
<keyword evidence="3" id="KW-0285">Flavoprotein</keyword>
<keyword evidence="14" id="KW-1185">Reference proteome</keyword>
<dbReference type="GO" id="GO:0071949">
    <property type="term" value="F:FAD binding"/>
    <property type="evidence" value="ECO:0007669"/>
    <property type="project" value="InterPro"/>
</dbReference>
<protein>
    <recommendedName>
        <fullName evidence="10">D-lactate dehydrogenase (cytochrome)</fullName>
        <ecNumber evidence="10">1.1.2.4</ecNumber>
    </recommendedName>
</protein>
<gene>
    <name evidence="13" type="ORF">FPZ41_04765</name>
</gene>
<comment type="cofactor">
    <cofactor evidence="1">
        <name>FAD</name>
        <dbReference type="ChEBI" id="CHEBI:57692"/>
    </cofactor>
</comment>
<dbReference type="GO" id="GO:1903457">
    <property type="term" value="P:lactate catabolic process"/>
    <property type="evidence" value="ECO:0007669"/>
    <property type="project" value="TreeGrafter"/>
</dbReference>
<comment type="similarity">
    <text evidence="2">Belongs to the FAD-binding oxidoreductase/transferase type 4 family.</text>
</comment>
<dbReference type="PROSITE" id="PS51387">
    <property type="entry name" value="FAD_PCMH"/>
    <property type="match status" value="1"/>
</dbReference>
<sequence>MSRTDRDGGLLTADAALLARLEAVVPGGVAARASDRLAFAHDASHYLLVPQAVVTPKDAAQVSELLRTSAAHGLSLTFRSGGTSLSGQATGDGILVDTRRGFRGIEILDDGARVRVQPGVTVRAVNTRLARYGRKLGPDPASETACTIGGVVANNSSGMACGTELNTYRTLESAVLVLPSGTVLDTGAPDADDRLRTLEPRIHDGLVRLRDRVRGNAASVETIRRLYAIKNTMGYGVNSFVDHTRPVDILTHLVIGSEGTLAFVAEATFRTVPAHPYAATGLLLFRDLAAATGALPELVAAGFATVELLDATSLRVAGRDPEATEALRDLTVRDHTALLVEYQEPTAEALDDRIADARHVLRGLPLTAPGELSAEPDTRAALWHIRKGLYAAVAGARPSGTTALLEDIAVPVDRLLPTCADLTELFDRHSYTGSVIFGHAKDGNVHFLLNEDFDDPRLVERYLAFTDDMADLVLGHGGTLKAEHGTGRIMAPYVRRQYGDELHDVMREVKHLLDPHGLLNPGVLLTDDPTVHISHLKSTPTVEEEVDRCVECGYCEPVCPSRDLTTTPRRRIVLRREIARARAAGDTDLLDRLEREYQYDAVDTCAVDGMCRTACPVLIDTGELTRRLRAERRGRTEQKAWASAARHWDGFTRAASGALTLARATPDAVPAGATAAGRRLLGTDVVPAWSPELPRGGTRRRPRAAGTPQAVYFPACVSTMFGPADPDSGPGVRDAFLALCERAGVEVRVPEGIASLCCGTPWKSKGLTAGHAVMREQVVPVLRSATEEGALPVVVDAASCTEGLARMLGEEGIQVVDAVAFVDSTVLPRLPAARRIPSVVVHPTCSSTQLGIDPALLRVADAIAEDVVQPEDWSCCAFAGDRGLLHPELTSSATAAESRAVRNHPATAYASVNRTCELGMTRATGHPYRHLLELLDEATRR</sequence>
<evidence type="ECO:0000256" key="9">
    <source>
        <dbReference type="ARBA" id="ARBA00023014"/>
    </source>
</evidence>
<evidence type="ECO:0000259" key="11">
    <source>
        <dbReference type="PROSITE" id="PS51379"/>
    </source>
</evidence>
<dbReference type="Pfam" id="PF02913">
    <property type="entry name" value="FAD-oxidase_C"/>
    <property type="match status" value="1"/>
</dbReference>
<organism evidence="13 14">
    <name type="scientific">Streptomyces acidicola</name>
    <dbReference type="NCBI Taxonomy" id="2596892"/>
    <lineage>
        <taxon>Bacteria</taxon>
        <taxon>Bacillati</taxon>
        <taxon>Actinomycetota</taxon>
        <taxon>Actinomycetes</taxon>
        <taxon>Kitasatosporales</taxon>
        <taxon>Streptomycetaceae</taxon>
        <taxon>Streptomyces</taxon>
    </lineage>
</organism>
<dbReference type="InterPro" id="IPR016164">
    <property type="entry name" value="FAD-linked_Oxase-like_C"/>
</dbReference>
<dbReference type="AlphaFoldDB" id="A0A5N8WKE5"/>
<dbReference type="InterPro" id="IPR016171">
    <property type="entry name" value="Vanillyl_alc_oxidase_C-sub2"/>
</dbReference>
<reference evidence="13 14" key="1">
    <citation type="submission" date="2019-09" db="EMBL/GenBank/DDBJ databases">
        <authorList>
            <person name="Duangmal K."/>
            <person name="Teo W.F.A."/>
            <person name="Lipun K."/>
        </authorList>
    </citation>
    <scope>NUCLEOTIDE SEQUENCE [LARGE SCALE GENOMIC DNA]</scope>
    <source>
        <strain evidence="13 14">K1PN6</strain>
    </source>
</reference>
<keyword evidence="4" id="KW-0479">Metal-binding</keyword>
<dbReference type="InterPro" id="IPR009051">
    <property type="entry name" value="Helical_ferredxn"/>
</dbReference>
<accession>A0A5N8WKE5</accession>
<dbReference type="InterPro" id="IPR016169">
    <property type="entry name" value="FAD-bd_PCMH_sub2"/>
</dbReference>
<dbReference type="GO" id="GO:0051536">
    <property type="term" value="F:iron-sulfur cluster binding"/>
    <property type="evidence" value="ECO:0007669"/>
    <property type="project" value="UniProtKB-KW"/>
</dbReference>
<dbReference type="Gene3D" id="3.30.465.10">
    <property type="match status" value="1"/>
</dbReference>
<dbReference type="EMBL" id="VMNX01000007">
    <property type="protein sequence ID" value="MPY47940.1"/>
    <property type="molecule type" value="Genomic_DNA"/>
</dbReference>
<evidence type="ECO:0000256" key="1">
    <source>
        <dbReference type="ARBA" id="ARBA00001974"/>
    </source>
</evidence>
<dbReference type="Pfam" id="PF13183">
    <property type="entry name" value="Fer4_8"/>
    <property type="match status" value="1"/>
</dbReference>
<dbReference type="PANTHER" id="PTHR11748:SF111">
    <property type="entry name" value="D-LACTATE DEHYDROGENASE, MITOCHONDRIAL-RELATED"/>
    <property type="match status" value="1"/>
</dbReference>
<dbReference type="Pfam" id="PF01565">
    <property type="entry name" value="FAD_binding_4"/>
    <property type="match status" value="1"/>
</dbReference>
<dbReference type="InterPro" id="IPR006094">
    <property type="entry name" value="Oxid_FAD_bind_N"/>
</dbReference>
<dbReference type="PROSITE" id="PS51379">
    <property type="entry name" value="4FE4S_FER_2"/>
    <property type="match status" value="1"/>
</dbReference>
<dbReference type="GO" id="GO:0046872">
    <property type="term" value="F:metal ion binding"/>
    <property type="evidence" value="ECO:0007669"/>
    <property type="project" value="UniProtKB-KW"/>
</dbReference>
<dbReference type="Gene3D" id="3.30.43.10">
    <property type="entry name" value="Uridine Diphospho-n-acetylenolpyruvylglucosamine Reductase, domain 2"/>
    <property type="match status" value="1"/>
</dbReference>
<dbReference type="Gene3D" id="1.10.45.10">
    <property type="entry name" value="Vanillyl-alcohol Oxidase, Chain A, domain 4"/>
    <property type="match status" value="1"/>
</dbReference>
<keyword evidence="7" id="KW-0560">Oxidoreductase</keyword>
<dbReference type="GO" id="GO:0008720">
    <property type="term" value="F:D-lactate dehydrogenase (NAD+) activity"/>
    <property type="evidence" value="ECO:0007669"/>
    <property type="project" value="TreeGrafter"/>
</dbReference>
<dbReference type="EC" id="1.1.2.4" evidence="10"/>
<keyword evidence="8" id="KW-0408">Iron</keyword>
<dbReference type="Pfam" id="PF02754">
    <property type="entry name" value="CCG"/>
    <property type="match status" value="1"/>
</dbReference>
<keyword evidence="5" id="KW-0274">FAD</keyword>
<keyword evidence="6" id="KW-0809">Transit peptide</keyword>
<evidence type="ECO:0000259" key="12">
    <source>
        <dbReference type="PROSITE" id="PS51387"/>
    </source>
</evidence>
<evidence type="ECO:0000256" key="10">
    <source>
        <dbReference type="ARBA" id="ARBA00038897"/>
    </source>
</evidence>
<dbReference type="InterPro" id="IPR004113">
    <property type="entry name" value="FAD-bd_oxidored_4_C"/>
</dbReference>
<evidence type="ECO:0000256" key="2">
    <source>
        <dbReference type="ARBA" id="ARBA00008000"/>
    </source>
</evidence>
<evidence type="ECO:0000256" key="7">
    <source>
        <dbReference type="ARBA" id="ARBA00023002"/>
    </source>
</evidence>
<dbReference type="PANTHER" id="PTHR11748">
    <property type="entry name" value="D-LACTATE DEHYDROGENASE"/>
    <property type="match status" value="1"/>
</dbReference>
<dbReference type="InterPro" id="IPR016166">
    <property type="entry name" value="FAD-bd_PCMH"/>
</dbReference>
<evidence type="ECO:0000256" key="4">
    <source>
        <dbReference type="ARBA" id="ARBA00022723"/>
    </source>
</evidence>
<dbReference type="Gene3D" id="3.30.70.2740">
    <property type="match status" value="1"/>
</dbReference>
<comment type="caution">
    <text evidence="13">The sequence shown here is derived from an EMBL/GenBank/DDBJ whole genome shotgun (WGS) entry which is preliminary data.</text>
</comment>
<dbReference type="SUPFAM" id="SSF55103">
    <property type="entry name" value="FAD-linked oxidases, C-terminal domain"/>
    <property type="match status" value="1"/>
</dbReference>
<evidence type="ECO:0000256" key="8">
    <source>
        <dbReference type="ARBA" id="ARBA00023004"/>
    </source>
</evidence>
<dbReference type="InterPro" id="IPR016167">
    <property type="entry name" value="FAD-bd_PCMH_sub1"/>
</dbReference>
<dbReference type="InterPro" id="IPR017900">
    <property type="entry name" value="4Fe4S_Fe_S_CS"/>
</dbReference>
<dbReference type="RefSeq" id="WP_322619823.1">
    <property type="nucleotide sequence ID" value="NZ_VMNX01000007.1"/>
</dbReference>
<dbReference type="InterPro" id="IPR004017">
    <property type="entry name" value="Cys_rich_dom"/>
</dbReference>
<name>A0A5N8WKE5_9ACTN</name>
<evidence type="ECO:0000256" key="6">
    <source>
        <dbReference type="ARBA" id="ARBA00022946"/>
    </source>
</evidence>
<feature type="domain" description="FAD-binding PCMH-type" evidence="12">
    <location>
        <begin position="46"/>
        <end position="274"/>
    </location>
</feature>
<dbReference type="Proteomes" id="UP000373149">
    <property type="component" value="Unassembled WGS sequence"/>
</dbReference>
<evidence type="ECO:0000313" key="14">
    <source>
        <dbReference type="Proteomes" id="UP000373149"/>
    </source>
</evidence>
<dbReference type="InterPro" id="IPR036318">
    <property type="entry name" value="FAD-bd_PCMH-like_sf"/>
</dbReference>
<evidence type="ECO:0000256" key="3">
    <source>
        <dbReference type="ARBA" id="ARBA00022630"/>
    </source>
</evidence>
<dbReference type="SUPFAM" id="SSF46548">
    <property type="entry name" value="alpha-helical ferredoxin"/>
    <property type="match status" value="1"/>
</dbReference>
<proteinExistence type="inferred from homology"/>
<evidence type="ECO:0000313" key="13">
    <source>
        <dbReference type="EMBL" id="MPY47940.1"/>
    </source>
</evidence>
<dbReference type="SUPFAM" id="SSF56176">
    <property type="entry name" value="FAD-binding/transporter-associated domain-like"/>
    <property type="match status" value="1"/>
</dbReference>
<dbReference type="InterPro" id="IPR017896">
    <property type="entry name" value="4Fe4S_Fe-S-bd"/>
</dbReference>
<dbReference type="PROSITE" id="PS00198">
    <property type="entry name" value="4FE4S_FER_1"/>
    <property type="match status" value="1"/>
</dbReference>